<dbReference type="EMBL" id="JBHSEW010000013">
    <property type="protein sequence ID" value="MFC4623257.1"/>
    <property type="molecule type" value="Genomic_DNA"/>
</dbReference>
<sequence>MTDPAASSHAAPCATAPLPMLSAALPQARLWGGLSAQDGLVAKNFSILHAAEGFAVQDVATAGQLRRLGWRGPIALLPGVADARALELCSRLGLWPAVACDAHIDWLAAHKSQQPLQVLLGAGAQGFAPARLRSAHARLSALPQVDGVILWAQAPDTATAAALAGQLDASSADWPGQRSLVVTLALDMAATLLPQLQALAAQAERQGWDLEVVCTV</sequence>
<dbReference type="Pfam" id="PF01168">
    <property type="entry name" value="Ala_racemase_N"/>
    <property type="match status" value="1"/>
</dbReference>
<evidence type="ECO:0000313" key="3">
    <source>
        <dbReference type="Proteomes" id="UP001595967"/>
    </source>
</evidence>
<reference evidence="3" key="1">
    <citation type="journal article" date="2019" name="Int. J. Syst. Evol. Microbiol.">
        <title>The Global Catalogue of Microorganisms (GCM) 10K type strain sequencing project: providing services to taxonomists for standard genome sequencing and annotation.</title>
        <authorList>
            <consortium name="The Broad Institute Genomics Platform"/>
            <consortium name="The Broad Institute Genome Sequencing Center for Infectious Disease"/>
            <person name="Wu L."/>
            <person name="Ma J."/>
        </authorList>
    </citation>
    <scope>NUCLEOTIDE SEQUENCE [LARGE SCALE GENOMIC DNA]</scope>
    <source>
        <strain evidence="3">JCM 11650</strain>
    </source>
</reference>
<dbReference type="GO" id="GO:0008784">
    <property type="term" value="F:alanine racemase activity"/>
    <property type="evidence" value="ECO:0007669"/>
    <property type="project" value="UniProtKB-EC"/>
</dbReference>
<dbReference type="Gene3D" id="3.20.20.10">
    <property type="entry name" value="Alanine racemase"/>
    <property type="match status" value="1"/>
</dbReference>
<protein>
    <submittedName>
        <fullName evidence="2">Alanine racemase</fullName>
        <ecNumber evidence="2">5.1.1.1</ecNumber>
    </submittedName>
</protein>
<dbReference type="SUPFAM" id="SSF51419">
    <property type="entry name" value="PLP-binding barrel"/>
    <property type="match status" value="1"/>
</dbReference>
<comment type="caution">
    <text evidence="2">The sequence shown here is derived from an EMBL/GenBank/DDBJ whole genome shotgun (WGS) entry which is preliminary data.</text>
</comment>
<dbReference type="Proteomes" id="UP001595967">
    <property type="component" value="Unassembled WGS sequence"/>
</dbReference>
<dbReference type="InterPro" id="IPR029066">
    <property type="entry name" value="PLP-binding_barrel"/>
</dbReference>
<keyword evidence="2" id="KW-0413">Isomerase</keyword>
<evidence type="ECO:0000259" key="1">
    <source>
        <dbReference type="Pfam" id="PF01168"/>
    </source>
</evidence>
<name>A0ABV9GZ76_9BURK</name>
<dbReference type="InterPro" id="IPR001608">
    <property type="entry name" value="Ala_racemase_N"/>
</dbReference>
<dbReference type="EC" id="5.1.1.1" evidence="2"/>
<gene>
    <name evidence="2" type="ORF">ACFO3A_13685</name>
</gene>
<keyword evidence="3" id="KW-1185">Reference proteome</keyword>
<dbReference type="RefSeq" id="WP_377727425.1">
    <property type="nucleotide sequence ID" value="NZ_JBHSEW010000013.1"/>
</dbReference>
<organism evidence="2 3">
    <name type="scientific">Comamonas nitrativorans</name>
    <dbReference type="NCBI Taxonomy" id="108437"/>
    <lineage>
        <taxon>Bacteria</taxon>
        <taxon>Pseudomonadati</taxon>
        <taxon>Pseudomonadota</taxon>
        <taxon>Betaproteobacteria</taxon>
        <taxon>Burkholderiales</taxon>
        <taxon>Comamonadaceae</taxon>
        <taxon>Comamonas</taxon>
    </lineage>
</organism>
<evidence type="ECO:0000313" key="2">
    <source>
        <dbReference type="EMBL" id="MFC4623257.1"/>
    </source>
</evidence>
<accession>A0ABV9GZ76</accession>
<proteinExistence type="predicted"/>
<feature type="domain" description="Alanine racemase N-terminal" evidence="1">
    <location>
        <begin position="48"/>
        <end position="152"/>
    </location>
</feature>